<dbReference type="SMART" id="SM00339">
    <property type="entry name" value="FH"/>
    <property type="match status" value="1"/>
</dbReference>
<dbReference type="STRING" id="32264.T1JS91"/>
<keyword evidence="7" id="KW-1185">Reference proteome</keyword>
<protein>
    <recommendedName>
        <fullName evidence="5">Fork-head domain-containing protein</fullName>
    </recommendedName>
</protein>
<gene>
    <name evidence="6" type="primary">107366731</name>
</gene>
<dbReference type="PANTHER" id="PTHR11829:SF343">
    <property type="entry name" value="FORK-HEAD DOMAIN-CONTAINING PROTEIN"/>
    <property type="match status" value="1"/>
</dbReference>
<dbReference type="SUPFAM" id="SSF46785">
    <property type="entry name" value="Winged helix' DNA-binding domain"/>
    <property type="match status" value="1"/>
</dbReference>
<dbReference type="CDD" id="cd20035">
    <property type="entry name" value="FH_FOXQ2-like"/>
    <property type="match status" value="1"/>
</dbReference>
<dbReference type="eggNOG" id="KOG2294">
    <property type="taxonomic scope" value="Eukaryota"/>
</dbReference>
<dbReference type="HOGENOM" id="CLU_998615_0_0_1"/>
<feature type="compositionally biased region" description="Low complexity" evidence="4">
    <location>
        <begin position="211"/>
        <end position="265"/>
    </location>
</feature>
<dbReference type="EMBL" id="CAEY01000458">
    <property type="status" value="NOT_ANNOTATED_CDS"/>
    <property type="molecule type" value="Genomic_DNA"/>
</dbReference>
<dbReference type="OMA" id="FYRENRR"/>
<evidence type="ECO:0000256" key="1">
    <source>
        <dbReference type="ARBA" id="ARBA00023125"/>
    </source>
</evidence>
<dbReference type="OrthoDB" id="5954824at2759"/>
<proteinExistence type="predicted"/>
<dbReference type="PROSITE" id="PS00658">
    <property type="entry name" value="FORK_HEAD_2"/>
    <property type="match status" value="1"/>
</dbReference>
<feature type="compositionally biased region" description="Low complexity" evidence="4">
    <location>
        <begin position="192"/>
        <end position="204"/>
    </location>
</feature>
<dbReference type="AlphaFoldDB" id="T1JS91"/>
<dbReference type="PROSITE" id="PS00657">
    <property type="entry name" value="FORK_HEAD_1"/>
    <property type="match status" value="1"/>
</dbReference>
<evidence type="ECO:0000256" key="4">
    <source>
        <dbReference type="SAM" id="MobiDB-lite"/>
    </source>
</evidence>
<accession>T1JS91</accession>
<reference evidence="7" key="1">
    <citation type="submission" date="2011-08" db="EMBL/GenBank/DDBJ databases">
        <authorList>
            <person name="Rombauts S."/>
        </authorList>
    </citation>
    <scope>NUCLEOTIDE SEQUENCE</scope>
    <source>
        <strain evidence="7">London</strain>
    </source>
</reference>
<dbReference type="KEGG" id="tut:107366731"/>
<evidence type="ECO:0000256" key="2">
    <source>
        <dbReference type="ARBA" id="ARBA00023242"/>
    </source>
</evidence>
<dbReference type="InterPro" id="IPR001766">
    <property type="entry name" value="Fork_head_dom"/>
</dbReference>
<feature type="DNA-binding region" description="Fork-head" evidence="3">
    <location>
        <begin position="65"/>
        <end position="157"/>
    </location>
</feature>
<evidence type="ECO:0000259" key="5">
    <source>
        <dbReference type="PROSITE" id="PS50039"/>
    </source>
</evidence>
<dbReference type="Gene3D" id="1.10.10.10">
    <property type="entry name" value="Winged helix-like DNA-binding domain superfamily/Winged helix DNA-binding domain"/>
    <property type="match status" value="1"/>
</dbReference>
<dbReference type="Proteomes" id="UP000015104">
    <property type="component" value="Unassembled WGS sequence"/>
</dbReference>
<dbReference type="PROSITE" id="PS50039">
    <property type="entry name" value="FORK_HEAD_3"/>
    <property type="match status" value="1"/>
</dbReference>
<dbReference type="GO" id="GO:0000981">
    <property type="term" value="F:DNA-binding transcription factor activity, RNA polymerase II-specific"/>
    <property type="evidence" value="ECO:0007669"/>
    <property type="project" value="TreeGrafter"/>
</dbReference>
<evidence type="ECO:0000313" key="6">
    <source>
        <dbReference type="EnsemblMetazoa" id="tetur01g09690.1"/>
    </source>
</evidence>
<feature type="region of interest" description="Disordered" evidence="4">
    <location>
        <begin position="155"/>
        <end position="265"/>
    </location>
</feature>
<evidence type="ECO:0000313" key="7">
    <source>
        <dbReference type="Proteomes" id="UP000015104"/>
    </source>
</evidence>
<evidence type="ECO:0000256" key="3">
    <source>
        <dbReference type="PROSITE-ProRule" id="PRU00089"/>
    </source>
</evidence>
<dbReference type="Pfam" id="PF00250">
    <property type="entry name" value="Forkhead"/>
    <property type="match status" value="1"/>
</dbReference>
<dbReference type="InterPro" id="IPR018122">
    <property type="entry name" value="TF_fork_head_CS_1"/>
</dbReference>
<dbReference type="GO" id="GO:0000978">
    <property type="term" value="F:RNA polymerase II cis-regulatory region sequence-specific DNA binding"/>
    <property type="evidence" value="ECO:0007669"/>
    <property type="project" value="TreeGrafter"/>
</dbReference>
<dbReference type="InterPro" id="IPR030456">
    <property type="entry name" value="TF_fork_head_CS_2"/>
</dbReference>
<dbReference type="InterPro" id="IPR050211">
    <property type="entry name" value="FOX_domain-containing"/>
</dbReference>
<dbReference type="PANTHER" id="PTHR11829">
    <property type="entry name" value="FORKHEAD BOX PROTEIN"/>
    <property type="match status" value="1"/>
</dbReference>
<reference evidence="6" key="2">
    <citation type="submission" date="2015-06" db="UniProtKB">
        <authorList>
            <consortium name="EnsemblMetazoa"/>
        </authorList>
    </citation>
    <scope>IDENTIFICATION</scope>
</reference>
<dbReference type="InterPro" id="IPR036390">
    <property type="entry name" value="WH_DNA-bd_sf"/>
</dbReference>
<dbReference type="EnsemblMetazoa" id="tetur01g09690.1">
    <property type="protein sequence ID" value="tetur01g09690.1"/>
    <property type="gene ID" value="tetur01g09690"/>
</dbReference>
<feature type="domain" description="Fork-head" evidence="5">
    <location>
        <begin position="65"/>
        <end position="157"/>
    </location>
</feature>
<keyword evidence="2 3" id="KW-0539">Nucleus</keyword>
<dbReference type="InterPro" id="IPR047519">
    <property type="entry name" value="FH_FOXQ2-like"/>
</dbReference>
<dbReference type="InterPro" id="IPR036388">
    <property type="entry name" value="WH-like_DNA-bd_sf"/>
</dbReference>
<dbReference type="FunFam" id="1.10.10.10:FF:000352">
    <property type="entry name" value="Forkhead box Q2"/>
    <property type="match status" value="1"/>
</dbReference>
<sequence>MCEKENPVSIFEYQLQLQLYAQAARLRLTHPGLTYNFGYHHPVFTESSIPPHFGGRFRFINEEPKPQHSYIGLIAMAILSSPEQRMVLSDIYQYILDNYPYFRNRGHGWRNSIRHNLSLNPCFIKSSRSANGKGHFWIIHPANLEDFKKGDFRRRKAQRKAEKHNRYTIDEDDSSLETPIKTSNSPPPLPAPSSSSPSASAQASTGKPQVSTSQPSSTSTNSSTPTSTVTCSSTPTSTSTISSTPTPIPTPTSTSSSPSSSTTIKTSPIKYTIDYIISN</sequence>
<keyword evidence="1 3" id="KW-0238">DNA-binding</keyword>
<dbReference type="GO" id="GO:0030154">
    <property type="term" value="P:cell differentiation"/>
    <property type="evidence" value="ECO:0007669"/>
    <property type="project" value="TreeGrafter"/>
</dbReference>
<name>T1JS91_TETUR</name>
<organism evidence="6 7">
    <name type="scientific">Tetranychus urticae</name>
    <name type="common">Two-spotted spider mite</name>
    <dbReference type="NCBI Taxonomy" id="32264"/>
    <lineage>
        <taxon>Eukaryota</taxon>
        <taxon>Metazoa</taxon>
        <taxon>Ecdysozoa</taxon>
        <taxon>Arthropoda</taxon>
        <taxon>Chelicerata</taxon>
        <taxon>Arachnida</taxon>
        <taxon>Acari</taxon>
        <taxon>Acariformes</taxon>
        <taxon>Trombidiformes</taxon>
        <taxon>Prostigmata</taxon>
        <taxon>Eleutherengona</taxon>
        <taxon>Raphignathae</taxon>
        <taxon>Tetranychoidea</taxon>
        <taxon>Tetranychidae</taxon>
        <taxon>Tetranychus</taxon>
    </lineage>
</organism>
<comment type="subcellular location">
    <subcellularLocation>
        <location evidence="3">Nucleus</location>
    </subcellularLocation>
</comment>
<dbReference type="PRINTS" id="PR00053">
    <property type="entry name" value="FORKHEAD"/>
</dbReference>
<dbReference type="GO" id="GO:0005634">
    <property type="term" value="C:nucleus"/>
    <property type="evidence" value="ECO:0007669"/>
    <property type="project" value="UniProtKB-SubCell"/>
</dbReference>
<dbReference type="GO" id="GO:0009653">
    <property type="term" value="P:anatomical structure morphogenesis"/>
    <property type="evidence" value="ECO:0007669"/>
    <property type="project" value="TreeGrafter"/>
</dbReference>